<accession>A0AAD2FNZ0</accession>
<organism evidence="1 2">
    <name type="scientific">Cylindrotheca closterium</name>
    <dbReference type="NCBI Taxonomy" id="2856"/>
    <lineage>
        <taxon>Eukaryota</taxon>
        <taxon>Sar</taxon>
        <taxon>Stramenopiles</taxon>
        <taxon>Ochrophyta</taxon>
        <taxon>Bacillariophyta</taxon>
        <taxon>Bacillariophyceae</taxon>
        <taxon>Bacillariophycidae</taxon>
        <taxon>Bacillariales</taxon>
        <taxon>Bacillariaceae</taxon>
        <taxon>Cylindrotheca</taxon>
    </lineage>
</organism>
<dbReference type="AlphaFoldDB" id="A0AAD2FNZ0"/>
<proteinExistence type="predicted"/>
<evidence type="ECO:0000313" key="2">
    <source>
        <dbReference type="Proteomes" id="UP001295423"/>
    </source>
</evidence>
<evidence type="ECO:0000313" key="1">
    <source>
        <dbReference type="EMBL" id="CAJ1947681.1"/>
    </source>
</evidence>
<name>A0AAD2FNZ0_9STRA</name>
<dbReference type="Proteomes" id="UP001295423">
    <property type="component" value="Unassembled WGS sequence"/>
</dbReference>
<comment type="caution">
    <text evidence="1">The sequence shown here is derived from an EMBL/GenBank/DDBJ whole genome shotgun (WGS) entry which is preliminary data.</text>
</comment>
<sequence length="242" mass="26595">MAFIARSSAYSIIDSPPTSSVSCDMNMEIDSTMSFKESKSIPTPACLKKLLENEAAKQAMFDLGVELVCNTSDKVYVISQDDYFGYESGGTYAELYNFCWEGSGGGFHIWNLGTGNHPVVFLGSEGERAKLGATVEDFLQVVCSLQPCIMDVIFGLPLAGGIEDETDMNKALATDMDVKETIRFVERTQRQSNEDNEDSQLEAAKIVLGTIGRPFLSIREAMEKVVTAHLSEPRFNPQPTDD</sequence>
<reference evidence="1" key="1">
    <citation type="submission" date="2023-08" db="EMBL/GenBank/DDBJ databases">
        <authorList>
            <person name="Audoor S."/>
            <person name="Bilcke G."/>
        </authorList>
    </citation>
    <scope>NUCLEOTIDE SEQUENCE</scope>
</reference>
<gene>
    <name evidence="1" type="ORF">CYCCA115_LOCUS11255</name>
</gene>
<keyword evidence="2" id="KW-1185">Reference proteome</keyword>
<dbReference type="EMBL" id="CAKOGP040001736">
    <property type="protein sequence ID" value="CAJ1947681.1"/>
    <property type="molecule type" value="Genomic_DNA"/>
</dbReference>
<protein>
    <submittedName>
        <fullName evidence="1">Uncharacterized protein</fullName>
    </submittedName>
</protein>